<evidence type="ECO:0000256" key="3">
    <source>
        <dbReference type="ARBA" id="ARBA00022898"/>
    </source>
</evidence>
<keyword evidence="6" id="KW-0032">Aminotransferase</keyword>
<organism evidence="6 7">
    <name type="scientific">Nocardiopsis endophytica</name>
    <dbReference type="NCBI Taxonomy" id="3018445"/>
    <lineage>
        <taxon>Bacteria</taxon>
        <taxon>Bacillati</taxon>
        <taxon>Actinomycetota</taxon>
        <taxon>Actinomycetes</taxon>
        <taxon>Streptosporangiales</taxon>
        <taxon>Nocardiopsidaceae</taxon>
        <taxon>Nocardiopsis</taxon>
    </lineage>
</organism>
<dbReference type="InterPro" id="IPR000277">
    <property type="entry name" value="Cys/Met-Metab_PyrdxlP-dep_enz"/>
</dbReference>
<dbReference type="EMBL" id="JAQFWQ010000046">
    <property type="protein sequence ID" value="MDA2812270.1"/>
    <property type="molecule type" value="Genomic_DNA"/>
</dbReference>
<comment type="caution">
    <text evidence="6">The sequence shown here is derived from an EMBL/GenBank/DDBJ whole genome shotgun (WGS) entry which is preliminary data.</text>
</comment>
<dbReference type="InterPro" id="IPR054542">
    <property type="entry name" value="Cys_met_metab_PP"/>
</dbReference>
<dbReference type="RefSeq" id="WP_270686782.1">
    <property type="nucleotide sequence ID" value="NZ_JAQFWQ010000046.1"/>
</dbReference>
<feature type="region of interest" description="Disordered" evidence="5">
    <location>
        <begin position="1"/>
        <end position="37"/>
    </location>
</feature>
<protein>
    <submittedName>
        <fullName evidence="6">Aminotransferase class I/II-fold pyridoxal phosphate-dependent enzyme</fullName>
    </submittedName>
</protein>
<comment type="cofactor">
    <cofactor evidence="1 4">
        <name>pyridoxal 5'-phosphate</name>
        <dbReference type="ChEBI" id="CHEBI:597326"/>
    </cofactor>
</comment>
<keyword evidence="3 4" id="KW-0663">Pyridoxal phosphate</keyword>
<keyword evidence="7" id="KW-1185">Reference proteome</keyword>
<comment type="similarity">
    <text evidence="2 4">Belongs to the trans-sulfuration enzymes family.</text>
</comment>
<dbReference type="InterPro" id="IPR015424">
    <property type="entry name" value="PyrdxlP-dep_Trfase"/>
</dbReference>
<dbReference type="Proteomes" id="UP001527866">
    <property type="component" value="Unassembled WGS sequence"/>
</dbReference>
<dbReference type="Gene3D" id="3.90.1150.10">
    <property type="entry name" value="Aspartate Aminotransferase, domain 1"/>
    <property type="match status" value="1"/>
</dbReference>
<evidence type="ECO:0000256" key="5">
    <source>
        <dbReference type="SAM" id="MobiDB-lite"/>
    </source>
</evidence>
<dbReference type="Pfam" id="PF01053">
    <property type="entry name" value="Cys_Met_Meta_PP"/>
    <property type="match status" value="1"/>
</dbReference>
<dbReference type="PANTHER" id="PTHR11808:SF85">
    <property type="entry name" value="CYSTATHIONINE GAMMA-LYASE-RELATED"/>
    <property type="match status" value="1"/>
</dbReference>
<dbReference type="PANTHER" id="PTHR11808">
    <property type="entry name" value="TRANS-SULFURATION ENZYME FAMILY MEMBER"/>
    <property type="match status" value="1"/>
</dbReference>
<dbReference type="Gene3D" id="3.40.640.10">
    <property type="entry name" value="Type I PLP-dependent aspartate aminotransferase-like (Major domain)"/>
    <property type="match status" value="1"/>
</dbReference>
<dbReference type="CDD" id="cd00614">
    <property type="entry name" value="CGS_like"/>
    <property type="match status" value="1"/>
</dbReference>
<accession>A0ABT4U755</accession>
<proteinExistence type="inferred from homology"/>
<evidence type="ECO:0000256" key="4">
    <source>
        <dbReference type="RuleBase" id="RU362118"/>
    </source>
</evidence>
<feature type="compositionally biased region" description="Gly residues" evidence="5">
    <location>
        <begin position="1"/>
        <end position="13"/>
    </location>
</feature>
<dbReference type="PROSITE" id="PS00868">
    <property type="entry name" value="CYS_MET_METAB_PP"/>
    <property type="match status" value="1"/>
</dbReference>
<dbReference type="PIRSF" id="PIRSF001434">
    <property type="entry name" value="CGS"/>
    <property type="match status" value="1"/>
</dbReference>
<dbReference type="GO" id="GO:0008483">
    <property type="term" value="F:transaminase activity"/>
    <property type="evidence" value="ECO:0007669"/>
    <property type="project" value="UniProtKB-KW"/>
</dbReference>
<dbReference type="InterPro" id="IPR015421">
    <property type="entry name" value="PyrdxlP-dep_Trfase_major"/>
</dbReference>
<sequence length="410" mass="41912">MTGNGGENGGGYGEATRAVRLPTGGGPRGERPMRPPVHRSTTYAFEASQDYADVLDGVRGGYSYARIDNPTTDAFATALAAMEGAGTGREVHGQAFASGMAAISTVLLALTSAGSHVVASRALYGNTYSLLDGMLRRFGVETDFVDIGDTDQVRAAMRPETALVFTETLSNPAMLVSDIPALADAAHDAGALLVVDSTFASPAVCRPLEHGADIVLHSATKYIGGHSDATGGAVAGFGEPMARVRAARVDLGPCLAPDEAYLLHRGLETLPLRVARQCATAAEFAAAVAAHPAVASVDHPSLPGHPGHGLARALFDEGRYGAVVTVAPHGGRKEGMAFADALGLADVAASLGGTHTLAGHVASTSHRQMSDAELEGAGIAASAVRFSIGLEEPRDLVRDALAALDRCGGA</sequence>
<evidence type="ECO:0000313" key="7">
    <source>
        <dbReference type="Proteomes" id="UP001527866"/>
    </source>
</evidence>
<evidence type="ECO:0000256" key="1">
    <source>
        <dbReference type="ARBA" id="ARBA00001933"/>
    </source>
</evidence>
<name>A0ABT4U755_9ACTN</name>
<reference evidence="6 7" key="1">
    <citation type="submission" date="2023-01" db="EMBL/GenBank/DDBJ databases">
        <title>Draft genome sequence of Nocardiopsis sp. RSe5-2 isolated from halophytes.</title>
        <authorList>
            <person name="Duangmal K."/>
            <person name="Chantavorakit T."/>
        </authorList>
    </citation>
    <scope>NUCLEOTIDE SEQUENCE [LARGE SCALE GENOMIC DNA]</scope>
    <source>
        <strain evidence="6 7">RSe5-2</strain>
    </source>
</reference>
<gene>
    <name evidence="6" type="ORF">O4J56_16620</name>
</gene>
<dbReference type="SUPFAM" id="SSF53383">
    <property type="entry name" value="PLP-dependent transferases"/>
    <property type="match status" value="1"/>
</dbReference>
<dbReference type="InterPro" id="IPR015422">
    <property type="entry name" value="PyrdxlP-dep_Trfase_small"/>
</dbReference>
<evidence type="ECO:0000313" key="6">
    <source>
        <dbReference type="EMBL" id="MDA2812270.1"/>
    </source>
</evidence>
<keyword evidence="6" id="KW-0808">Transferase</keyword>
<evidence type="ECO:0000256" key="2">
    <source>
        <dbReference type="ARBA" id="ARBA00009077"/>
    </source>
</evidence>